<dbReference type="EMBL" id="CAFBLP010000004">
    <property type="protein sequence ID" value="CAB4860983.1"/>
    <property type="molecule type" value="Genomic_DNA"/>
</dbReference>
<evidence type="ECO:0000259" key="2">
    <source>
        <dbReference type="Pfam" id="PF09992"/>
    </source>
</evidence>
<organism evidence="3">
    <name type="scientific">freshwater metagenome</name>
    <dbReference type="NCBI Taxonomy" id="449393"/>
    <lineage>
        <taxon>unclassified sequences</taxon>
        <taxon>metagenomes</taxon>
        <taxon>ecological metagenomes</taxon>
    </lineage>
</organism>
<evidence type="ECO:0000256" key="1">
    <source>
        <dbReference type="SAM" id="MobiDB-lite"/>
    </source>
</evidence>
<sequence length="431" mass="46487">MSSLLHRWSRERRRARLSARRTKVRSPFQKQMHDLWVVAKSLVAVFVVWNLVSFVRYVAHDNGDTTSQRMATWGRNHYMGSFIDWMETRVYSTPPSKDPAKNLALTAPTLAPDPTTTTAPAGQKPNTPAGPAPTTTLAPVAAIGPAPVAPEPIAPQISPALAGEGQWTPIARAAGHDTIWATSVRPLAEAGGVVATVVEIDQTDLRTGLFNGAEEPGGTWKRANRVPGELQPALLAAMNGGFRFEHIKGGYKTEGIEVKPLKQGDATLAVGTDGHVALGEFGRDINDDGSWISFRQNLILIVDNAKSQVQKGVNEGVWWGADYGNAVYVPRSAACEMRDGRLAYALVGKVNATQLAQSLINIGCVKAMQLDINGTWPVFFTFGPDAAGNLTGHFVDKRMGGNPSRYLTGSTKEFFAFFDATLVPSPSVLDN</sequence>
<feature type="region of interest" description="Disordered" evidence="1">
    <location>
        <begin position="96"/>
        <end position="138"/>
    </location>
</feature>
<feature type="compositionally biased region" description="Low complexity" evidence="1">
    <location>
        <begin position="101"/>
        <end position="138"/>
    </location>
</feature>
<evidence type="ECO:0000313" key="3">
    <source>
        <dbReference type="EMBL" id="CAB4860983.1"/>
    </source>
</evidence>
<feature type="domain" description="Phosphodiester glycosidase" evidence="2">
    <location>
        <begin position="236"/>
        <end position="371"/>
    </location>
</feature>
<gene>
    <name evidence="3" type="ORF">UFOPK3376_00259</name>
</gene>
<reference evidence="3" key="1">
    <citation type="submission" date="2020-05" db="EMBL/GenBank/DDBJ databases">
        <authorList>
            <person name="Chiriac C."/>
            <person name="Salcher M."/>
            <person name="Ghai R."/>
            <person name="Kavagutti S V."/>
        </authorList>
    </citation>
    <scope>NUCLEOTIDE SEQUENCE</scope>
</reference>
<accession>A0A6J7D1D1</accession>
<dbReference type="InterPro" id="IPR018711">
    <property type="entry name" value="NAGPA"/>
</dbReference>
<protein>
    <submittedName>
        <fullName evidence="3">Unannotated protein</fullName>
    </submittedName>
</protein>
<name>A0A6J7D1D1_9ZZZZ</name>
<dbReference type="Pfam" id="PF09992">
    <property type="entry name" value="NAGPA"/>
    <property type="match status" value="1"/>
</dbReference>
<proteinExistence type="predicted"/>
<dbReference type="AlphaFoldDB" id="A0A6J7D1D1"/>